<gene>
    <name evidence="1" type="ORF">CO116_02810</name>
</gene>
<accession>A0A2M8AEF6</accession>
<reference evidence="2" key="1">
    <citation type="submission" date="2017-09" db="EMBL/GenBank/DDBJ databases">
        <title>Depth-based differentiation of microbial function through sediment-hosted aquifers and enrichment of novel symbionts in the deep terrestrial subsurface.</title>
        <authorList>
            <person name="Probst A.J."/>
            <person name="Ladd B."/>
            <person name="Jarett J.K."/>
            <person name="Geller-Mcgrath D.E."/>
            <person name="Sieber C.M.K."/>
            <person name="Emerson J.B."/>
            <person name="Anantharaman K."/>
            <person name="Thomas B.C."/>
            <person name="Malmstrom R."/>
            <person name="Stieglmeier M."/>
            <person name="Klingl A."/>
            <person name="Woyke T."/>
            <person name="Ryan C.M."/>
            <person name="Banfield J.F."/>
        </authorList>
    </citation>
    <scope>NUCLEOTIDE SEQUENCE [LARGE SCALE GENOMIC DNA]</scope>
</reference>
<proteinExistence type="predicted"/>
<organism evidence="1 2">
    <name type="scientific">Candidatus Falkowbacteria bacterium CG_4_9_14_3_um_filter_38_19</name>
    <dbReference type="NCBI Taxonomy" id="1974559"/>
    <lineage>
        <taxon>Bacteria</taxon>
        <taxon>Candidatus Falkowiibacteriota</taxon>
    </lineage>
</organism>
<evidence type="ECO:0000313" key="2">
    <source>
        <dbReference type="Proteomes" id="UP000230611"/>
    </source>
</evidence>
<protein>
    <submittedName>
        <fullName evidence="1">Uncharacterized protein</fullName>
    </submittedName>
</protein>
<comment type="caution">
    <text evidence="1">The sequence shown here is derived from an EMBL/GenBank/DDBJ whole genome shotgun (WGS) entry which is preliminary data.</text>
</comment>
<evidence type="ECO:0000313" key="1">
    <source>
        <dbReference type="EMBL" id="PJB15998.1"/>
    </source>
</evidence>
<dbReference type="EMBL" id="PFUO01000126">
    <property type="protein sequence ID" value="PJB15998.1"/>
    <property type="molecule type" value="Genomic_DNA"/>
</dbReference>
<dbReference type="AlphaFoldDB" id="A0A2M8AEF6"/>
<sequence length="334" mass="37192">MDHHQVSIEEVARVVYGMGSEAFSKLAGQLPKVGVKFGWQTLGHFELFLNQLNPEEREAVIRGDRKLTTEEVIRLLIDQNGRGIPAHLGIKSDAKDENAIFTIKQLTNNYGEIRDSYVEAFADFPELKFLSASEFEDRSEKKKEMLLADGLISNLVRRAHMPIPTPYFVVNDYGKGKALQEIFLAVLEKMYKKHFPDRNFENYNVELKKKVRIIKNTGYDKFIAMMASGPDAVWYFPRALQGFSINAEREAMKILIGRSLALSGAISTSLAITGNVVEMVGSFNTPGYDCAAVSWGSSDDSLYFEADDDRLGFSSAGSLGKANVDYSAGLVFLG</sequence>
<dbReference type="Proteomes" id="UP000230611">
    <property type="component" value="Unassembled WGS sequence"/>
</dbReference>
<name>A0A2M8AEF6_9BACT</name>